<reference evidence="3 4" key="1">
    <citation type="submission" date="2021-12" db="EMBL/GenBank/DDBJ databases">
        <title>Genome sequencing of bacteria with rrn-lacking chromosome and rrn-plasmid.</title>
        <authorList>
            <person name="Anda M."/>
            <person name="Iwasaki W."/>
        </authorList>
    </citation>
    <scope>NUCLEOTIDE SEQUENCE [LARGE SCALE GENOMIC DNA]</scope>
    <source>
        <strain evidence="3 4">NBRC 15940</strain>
    </source>
</reference>
<keyword evidence="1" id="KW-0732">Signal</keyword>
<dbReference type="InterPro" id="IPR011050">
    <property type="entry name" value="Pectin_lyase_fold/virulence"/>
</dbReference>
<gene>
    <name evidence="3" type="ORF">PEDI_48810</name>
</gene>
<protein>
    <recommendedName>
        <fullName evidence="2">Right handed beta helix domain-containing protein</fullName>
    </recommendedName>
</protein>
<proteinExistence type="predicted"/>
<evidence type="ECO:0000256" key="1">
    <source>
        <dbReference type="SAM" id="SignalP"/>
    </source>
</evidence>
<dbReference type="InterPro" id="IPR012334">
    <property type="entry name" value="Pectin_lyas_fold"/>
</dbReference>
<keyword evidence="4" id="KW-1185">Reference proteome</keyword>
<dbReference type="InterPro" id="IPR006626">
    <property type="entry name" value="PbH1"/>
</dbReference>
<dbReference type="AlphaFoldDB" id="A0AAN5AME0"/>
<sequence>MKFLLTLFTLLTLAPCWAKTIYVAADAKKNGDGSVSKPFKDIQTGLDHTFAGDTLWIAAGGYYPEGQLRVKHSGRPDAWVTIMGEPHKKVGISGGKFLLELPESGDWITQGLFHIQGVKYVRVDNLQLFDSHNAGFMIYGQGRREGNRVINYDPTVTHNIHLNNCKSMLSYNSGIGVWYADSVKITHCEIVGANDQEQRPEGKKYKRQAPHEAISIAGSNHFEVAYNHLHMNKKEGIDCKEFSSNGKIHHNYCHDNKSQGIYLDSWFRKLEHIEVYANVVHDCGFGMAISAEGKDSKMAHIAIHDNLFYNNRHSGFIIATFGKDAVRSHLYFYNNTLVGNGLAAHWAGMGGGLDLRSEQIHDAYFFNNLMVDNTGFEIAAFKKGRAFDQAAKDQNLHITNNMTSPMVSKQACEGYLGTVYPIEQQSYIDTTIFINAGEHNFSLKANALPKGKSISINGYGKEGRDLGANIEHLPPFYRPNF</sequence>
<dbReference type="Gene3D" id="2.160.20.10">
    <property type="entry name" value="Single-stranded right-handed beta-helix, Pectin lyase-like"/>
    <property type="match status" value="1"/>
</dbReference>
<dbReference type="SMART" id="SM00710">
    <property type="entry name" value="PbH1"/>
    <property type="match status" value="7"/>
</dbReference>
<dbReference type="SUPFAM" id="SSF51126">
    <property type="entry name" value="Pectin lyase-like"/>
    <property type="match status" value="1"/>
</dbReference>
<dbReference type="EMBL" id="BQKE01000005">
    <property type="protein sequence ID" value="GJM64329.1"/>
    <property type="molecule type" value="Genomic_DNA"/>
</dbReference>
<feature type="signal peptide" evidence="1">
    <location>
        <begin position="1"/>
        <end position="18"/>
    </location>
</feature>
<dbReference type="RefSeq" id="WP_338239397.1">
    <property type="nucleotide sequence ID" value="NZ_BQKE01000005.1"/>
</dbReference>
<evidence type="ECO:0000259" key="2">
    <source>
        <dbReference type="Pfam" id="PF13229"/>
    </source>
</evidence>
<dbReference type="Proteomes" id="UP001310022">
    <property type="component" value="Unassembled WGS sequence"/>
</dbReference>
<evidence type="ECO:0000313" key="3">
    <source>
        <dbReference type="EMBL" id="GJM64329.1"/>
    </source>
</evidence>
<dbReference type="InterPro" id="IPR039448">
    <property type="entry name" value="Beta_helix"/>
</dbReference>
<name>A0AAN5AME0_9BACT</name>
<accession>A0AAN5AME0</accession>
<evidence type="ECO:0000313" key="4">
    <source>
        <dbReference type="Proteomes" id="UP001310022"/>
    </source>
</evidence>
<comment type="caution">
    <text evidence="3">The sequence shown here is derived from an EMBL/GenBank/DDBJ whole genome shotgun (WGS) entry which is preliminary data.</text>
</comment>
<organism evidence="3 4">
    <name type="scientific">Persicobacter diffluens</name>
    <dbReference type="NCBI Taxonomy" id="981"/>
    <lineage>
        <taxon>Bacteria</taxon>
        <taxon>Pseudomonadati</taxon>
        <taxon>Bacteroidota</taxon>
        <taxon>Cytophagia</taxon>
        <taxon>Cytophagales</taxon>
        <taxon>Persicobacteraceae</taxon>
        <taxon>Persicobacter</taxon>
    </lineage>
</organism>
<feature type="domain" description="Right handed beta helix" evidence="2">
    <location>
        <begin position="114"/>
        <end position="294"/>
    </location>
</feature>
<feature type="chain" id="PRO_5042903301" description="Right handed beta helix domain-containing protein" evidence="1">
    <location>
        <begin position="19"/>
        <end position="481"/>
    </location>
</feature>
<dbReference type="Pfam" id="PF13229">
    <property type="entry name" value="Beta_helix"/>
    <property type="match status" value="1"/>
</dbReference>